<sequence>MSKLILVLLFLISSCGDESKEKVNLGLRIREIEVAGGGSLEKIAVYKEFIDREEKNILKIVNSIDKKSRFFSLIGLELMKLGQYGSAIEYFNKNLEYGSNNHLSHFYIGVSSYNLSKEIKIRENIEKYLTLAEDSFLESIFIKDDFKEALFALSTMYVYDLDKQLEAKEYLSRLETMGESYFEFFMLRGANCYSLGDFSNALLFYEKARSKAITKEQIDGVNRMMSNVK</sequence>
<feature type="repeat" description="TPR" evidence="1">
    <location>
        <begin position="68"/>
        <end position="101"/>
    </location>
</feature>
<dbReference type="Proteomes" id="UP000244655">
    <property type="component" value="Chromosome"/>
</dbReference>
<accession>A0A2S1LWJ9</accession>
<evidence type="ECO:0000313" key="2">
    <source>
        <dbReference type="EMBL" id="AWG42687.1"/>
    </source>
</evidence>
<reference evidence="2 3" key="1">
    <citation type="submission" date="2018-01" db="EMBL/GenBank/DDBJ databases">
        <title>Genome sequence of Borrelia tachyglossi.</title>
        <authorList>
            <person name="Gofton A.W."/>
        </authorList>
    </citation>
    <scope>NUCLEOTIDE SEQUENCE [LARGE SCALE GENOMIC DNA]</scope>
    <source>
        <strain evidence="2 3">Bc-F10-1268</strain>
    </source>
</reference>
<dbReference type="AlphaFoldDB" id="A0A2S1LWJ9"/>
<gene>
    <name evidence="2" type="ORF">CR532_01540</name>
</gene>
<dbReference type="InterPro" id="IPR019734">
    <property type="entry name" value="TPR_rpt"/>
</dbReference>
<dbReference type="SMART" id="SM00028">
    <property type="entry name" value="TPR"/>
    <property type="match status" value="2"/>
</dbReference>
<proteinExistence type="predicted"/>
<dbReference type="EMBL" id="CP025785">
    <property type="protein sequence ID" value="AWG42687.1"/>
    <property type="molecule type" value="Genomic_DNA"/>
</dbReference>
<protein>
    <submittedName>
        <fullName evidence="2">Uncharacterized protein</fullName>
    </submittedName>
</protein>
<dbReference type="RefSeq" id="WP_108729087.1">
    <property type="nucleotide sequence ID" value="NZ_CP025785.1"/>
</dbReference>
<evidence type="ECO:0000256" key="1">
    <source>
        <dbReference type="PROSITE-ProRule" id="PRU00339"/>
    </source>
</evidence>
<organism evidence="2 3">
    <name type="scientific">Candidatus Borreliella tachyglossi</name>
    <dbReference type="NCBI Taxonomy" id="1964448"/>
    <lineage>
        <taxon>Bacteria</taxon>
        <taxon>Pseudomonadati</taxon>
        <taxon>Spirochaetota</taxon>
        <taxon>Spirochaetia</taxon>
        <taxon>Spirochaetales</taxon>
        <taxon>Borreliaceae</taxon>
        <taxon>Borreliella</taxon>
    </lineage>
</organism>
<name>A0A2S1LWJ9_9SPIR</name>
<keyword evidence="1" id="KW-0802">TPR repeat</keyword>
<dbReference type="PROSITE" id="PS50005">
    <property type="entry name" value="TPR"/>
    <property type="match status" value="1"/>
</dbReference>
<keyword evidence="3" id="KW-1185">Reference proteome</keyword>
<dbReference type="OrthoDB" id="350322at2"/>
<dbReference type="InterPro" id="IPR011990">
    <property type="entry name" value="TPR-like_helical_dom_sf"/>
</dbReference>
<evidence type="ECO:0000313" key="3">
    <source>
        <dbReference type="Proteomes" id="UP000244655"/>
    </source>
</evidence>
<dbReference type="Gene3D" id="1.25.40.10">
    <property type="entry name" value="Tetratricopeptide repeat domain"/>
    <property type="match status" value="1"/>
</dbReference>
<dbReference type="SUPFAM" id="SSF48452">
    <property type="entry name" value="TPR-like"/>
    <property type="match status" value="1"/>
</dbReference>
<dbReference type="PROSITE" id="PS51257">
    <property type="entry name" value="PROKAR_LIPOPROTEIN"/>
    <property type="match status" value="1"/>
</dbReference>